<dbReference type="EMBL" id="OBDO01000002">
    <property type="protein sequence ID" value="SNX95781.1"/>
    <property type="molecule type" value="Genomic_DNA"/>
</dbReference>
<evidence type="ECO:0000313" key="3">
    <source>
        <dbReference type="Proteomes" id="UP000219514"/>
    </source>
</evidence>
<dbReference type="Gene3D" id="3.10.180.10">
    <property type="entry name" value="2,3-Dihydroxybiphenyl 1,2-Dioxygenase, domain 1"/>
    <property type="match status" value="1"/>
</dbReference>
<dbReference type="PROSITE" id="PS51819">
    <property type="entry name" value="VOC"/>
    <property type="match status" value="1"/>
</dbReference>
<dbReference type="AlphaFoldDB" id="A0A285ECK7"/>
<evidence type="ECO:0000259" key="1">
    <source>
        <dbReference type="PROSITE" id="PS51819"/>
    </source>
</evidence>
<dbReference type="SUPFAM" id="SSF54593">
    <property type="entry name" value="Glyoxalase/Bleomycin resistance protein/Dihydroxybiphenyl dioxygenase"/>
    <property type="match status" value="1"/>
</dbReference>
<dbReference type="RefSeq" id="WP_097205795.1">
    <property type="nucleotide sequence ID" value="NZ_JACHXB010000003.1"/>
</dbReference>
<protein>
    <recommendedName>
        <fullName evidence="1">VOC domain-containing protein</fullName>
    </recommendedName>
</protein>
<keyword evidence="3" id="KW-1185">Reference proteome</keyword>
<sequence>MITGFHTIVYSDDPEATRRFFREVLRWPSLDAGGGWLIFKTPPSELGVHPTADEPGEAWASVPYHQASLMCDDVAATAAELRAAGIEVREEVQDQGFGLVTSLRVPGAGWMLLYQPRHGLAYELEG</sequence>
<dbReference type="InterPro" id="IPR029068">
    <property type="entry name" value="Glyas_Bleomycin-R_OHBP_Dase"/>
</dbReference>
<dbReference type="InterPro" id="IPR037523">
    <property type="entry name" value="VOC_core"/>
</dbReference>
<dbReference type="Pfam" id="PF00903">
    <property type="entry name" value="Glyoxalase"/>
    <property type="match status" value="1"/>
</dbReference>
<gene>
    <name evidence="2" type="ORF">SAMN06893097_102485</name>
</gene>
<accession>A0A285ECK7</accession>
<reference evidence="2 3" key="1">
    <citation type="submission" date="2017-09" db="EMBL/GenBank/DDBJ databases">
        <authorList>
            <person name="Ehlers B."/>
            <person name="Leendertz F.H."/>
        </authorList>
    </citation>
    <scope>NUCLEOTIDE SEQUENCE [LARGE SCALE GENOMIC DNA]</scope>
    <source>
        <strain evidence="2 3">DSM 46844</strain>
    </source>
</reference>
<name>A0A285ECK7_9ACTN</name>
<organism evidence="2 3">
    <name type="scientific">Geodermatophilus sabuli</name>
    <dbReference type="NCBI Taxonomy" id="1564158"/>
    <lineage>
        <taxon>Bacteria</taxon>
        <taxon>Bacillati</taxon>
        <taxon>Actinomycetota</taxon>
        <taxon>Actinomycetes</taxon>
        <taxon>Geodermatophilales</taxon>
        <taxon>Geodermatophilaceae</taxon>
        <taxon>Geodermatophilus</taxon>
    </lineage>
</organism>
<evidence type="ECO:0000313" key="2">
    <source>
        <dbReference type="EMBL" id="SNX95781.1"/>
    </source>
</evidence>
<feature type="domain" description="VOC" evidence="1">
    <location>
        <begin position="3"/>
        <end position="116"/>
    </location>
</feature>
<dbReference type="Proteomes" id="UP000219514">
    <property type="component" value="Unassembled WGS sequence"/>
</dbReference>
<proteinExistence type="predicted"/>
<dbReference type="OrthoDB" id="2611891at2"/>
<dbReference type="InterPro" id="IPR004360">
    <property type="entry name" value="Glyas_Fos-R_dOase_dom"/>
</dbReference>